<dbReference type="Proteomes" id="UP001164746">
    <property type="component" value="Chromosome 5"/>
</dbReference>
<dbReference type="EMBL" id="CP111021">
    <property type="protein sequence ID" value="WAR17192.1"/>
    <property type="molecule type" value="Genomic_DNA"/>
</dbReference>
<reference evidence="2" key="1">
    <citation type="submission" date="2022-11" db="EMBL/GenBank/DDBJ databases">
        <title>Centuries of genome instability and evolution in soft-shell clam transmissible cancer (bioRxiv).</title>
        <authorList>
            <person name="Hart S.F.M."/>
            <person name="Yonemitsu M.A."/>
            <person name="Giersch R.M."/>
            <person name="Beal B.F."/>
            <person name="Arriagada G."/>
            <person name="Davis B.W."/>
            <person name="Ostrander E.A."/>
            <person name="Goff S.P."/>
            <person name="Metzger M.J."/>
        </authorList>
    </citation>
    <scope>NUCLEOTIDE SEQUENCE</scope>
    <source>
        <strain evidence="2">MELC-2E11</strain>
        <tissue evidence="2">Siphon/mantle</tissue>
    </source>
</reference>
<evidence type="ECO:0000313" key="4">
    <source>
        <dbReference type="EMBL" id="WAR19970.1"/>
    </source>
</evidence>
<evidence type="ECO:0000313" key="2">
    <source>
        <dbReference type="EMBL" id="WAR14495.1"/>
    </source>
</evidence>
<dbReference type="EMBL" id="CP111016">
    <property type="protein sequence ID" value="WAR05894.1"/>
    <property type="molecule type" value="Genomic_DNA"/>
</dbReference>
<sequence>MEIEQLQMWARWLELQRDRAIAVLELEQEEEAEGRRHRRRRQMRRKIWMKQWLARRPLYGHYEQLLQELNREDPKGYKNFLRVDADMFGELVDRISPRIQKKNTNFREALEPGLKLAVTLRHLATGASYSDLMYSFRVGSNTIRVL</sequence>
<evidence type="ECO:0000313" key="3">
    <source>
        <dbReference type="EMBL" id="WAR17192.1"/>
    </source>
</evidence>
<evidence type="ECO:0000313" key="5">
    <source>
        <dbReference type="Proteomes" id="UP001164746"/>
    </source>
</evidence>
<protein>
    <submittedName>
        <fullName evidence="2">Uncharacterized protein</fullName>
    </submittedName>
</protein>
<accession>A0ABY7EX10</accession>
<organism evidence="2 5">
    <name type="scientific">Mya arenaria</name>
    <name type="common">Soft-shell clam</name>
    <dbReference type="NCBI Taxonomy" id="6604"/>
    <lineage>
        <taxon>Eukaryota</taxon>
        <taxon>Metazoa</taxon>
        <taxon>Spiralia</taxon>
        <taxon>Lophotrochozoa</taxon>
        <taxon>Mollusca</taxon>
        <taxon>Bivalvia</taxon>
        <taxon>Autobranchia</taxon>
        <taxon>Heteroconchia</taxon>
        <taxon>Euheterodonta</taxon>
        <taxon>Imparidentia</taxon>
        <taxon>Neoheterodontei</taxon>
        <taxon>Myida</taxon>
        <taxon>Myoidea</taxon>
        <taxon>Myidae</taxon>
        <taxon>Mya</taxon>
    </lineage>
</organism>
<dbReference type="Proteomes" id="UP001164746">
    <property type="component" value="Chromosome 9"/>
</dbReference>
<dbReference type="Proteomes" id="UP001164746">
    <property type="component" value="Chromosome 11"/>
</dbReference>
<dbReference type="Proteomes" id="UP001164746">
    <property type="component" value="Chromosome 10"/>
</dbReference>
<name>A0ABY7EX10_MYAAR</name>
<dbReference type="EMBL" id="CP111022">
    <property type="protein sequence ID" value="WAR19970.1"/>
    <property type="molecule type" value="Genomic_DNA"/>
</dbReference>
<evidence type="ECO:0000313" key="1">
    <source>
        <dbReference type="EMBL" id="WAR05894.1"/>
    </source>
</evidence>
<keyword evidence="5" id="KW-1185">Reference proteome</keyword>
<dbReference type="EMBL" id="CP111020">
    <property type="protein sequence ID" value="WAR14495.1"/>
    <property type="molecule type" value="Genomic_DNA"/>
</dbReference>
<proteinExistence type="predicted"/>
<gene>
    <name evidence="4" type="ORF">MAR_001808</name>
    <name evidence="2" type="ORF">MAR_004600</name>
    <name evidence="1" type="ORF">MAR_021263</name>
    <name evidence="3" type="ORF">MAR_031786</name>
</gene>